<feature type="transmembrane region" description="Helical" evidence="1">
    <location>
        <begin position="130"/>
        <end position="162"/>
    </location>
</feature>
<keyword evidence="1" id="KW-1133">Transmembrane helix</keyword>
<keyword evidence="1" id="KW-0472">Membrane</keyword>
<organism evidence="2 3">
    <name type="scientific">Buttiauxella noackiae ATCC 51607</name>
    <dbReference type="NCBI Taxonomy" id="1354255"/>
    <lineage>
        <taxon>Bacteria</taxon>
        <taxon>Pseudomonadati</taxon>
        <taxon>Pseudomonadota</taxon>
        <taxon>Gammaproteobacteria</taxon>
        <taxon>Enterobacterales</taxon>
        <taxon>Enterobacteriaceae</taxon>
        <taxon>Buttiauxella</taxon>
    </lineage>
</organism>
<evidence type="ECO:0000313" key="2">
    <source>
        <dbReference type="EMBL" id="OAT18824.1"/>
    </source>
</evidence>
<dbReference type="RefSeq" id="WP_064554410.1">
    <property type="nucleotide sequence ID" value="NZ_LXEO01000017.1"/>
</dbReference>
<evidence type="ECO:0000313" key="3">
    <source>
        <dbReference type="Proteomes" id="UP000078286"/>
    </source>
</evidence>
<dbReference type="EMBL" id="LXEO01000017">
    <property type="protein sequence ID" value="OAT18824.1"/>
    <property type="molecule type" value="Genomic_DNA"/>
</dbReference>
<feature type="transmembrane region" description="Helical" evidence="1">
    <location>
        <begin position="32"/>
        <end position="51"/>
    </location>
</feature>
<feature type="transmembrane region" description="Helical" evidence="1">
    <location>
        <begin position="90"/>
        <end position="110"/>
    </location>
</feature>
<feature type="transmembrane region" description="Helical" evidence="1">
    <location>
        <begin position="57"/>
        <end position="78"/>
    </location>
</feature>
<feature type="transmembrane region" description="Helical" evidence="1">
    <location>
        <begin position="187"/>
        <end position="205"/>
    </location>
</feature>
<dbReference type="AlphaFoldDB" id="A0A1B7HT36"/>
<dbReference type="Proteomes" id="UP000078286">
    <property type="component" value="Unassembled WGS sequence"/>
</dbReference>
<proteinExistence type="predicted"/>
<gene>
    <name evidence="2" type="ORF">M979_1648</name>
</gene>
<sequence>MRSESFKIRNGIASVVRIIHDFRERLDVRQKLYFNLLLLLLLLPIFGFLFGSFIKKGLLLIFIFYWSAVVIYDLTRAYNIIYSHLVGKALLLLGFTLCTNVALSIAGIVVNDITTVSPSNFPHAVILISIGVIPMIIAIVMLLMYFAILVTSSLWALFVLLYDHGFKTFIFPEYDVRKKKFLHKTTRLVQILSISLYCVYVYSFFQNTLNEYSNFLYKNSKSFIYTFEMYSKSPCKDIPEGKVAFIGDDKILHAKRNGEIMTFKIYTCDYKTN</sequence>
<dbReference type="PATRIC" id="fig|1354255.3.peg.1703"/>
<keyword evidence="3" id="KW-1185">Reference proteome</keyword>
<comment type="caution">
    <text evidence="2">The sequence shown here is derived from an EMBL/GenBank/DDBJ whole genome shotgun (WGS) entry which is preliminary data.</text>
</comment>
<accession>A0A1B7HT36</accession>
<keyword evidence="1" id="KW-0812">Transmembrane</keyword>
<protein>
    <submittedName>
        <fullName evidence="2">Uncharacterized protein</fullName>
    </submittedName>
</protein>
<evidence type="ECO:0000256" key="1">
    <source>
        <dbReference type="SAM" id="Phobius"/>
    </source>
</evidence>
<reference evidence="2 3" key="1">
    <citation type="submission" date="2016-04" db="EMBL/GenBank/DDBJ databases">
        <title>ATOL: Assembling a taxonomically balanced genome-scale reconstruction of the evolutionary history of the Enterobacteriaceae.</title>
        <authorList>
            <person name="Plunkett G.III."/>
            <person name="Neeno-Eckwall E.C."/>
            <person name="Glasner J.D."/>
            <person name="Perna N.T."/>
        </authorList>
    </citation>
    <scope>NUCLEOTIDE SEQUENCE [LARGE SCALE GENOMIC DNA]</scope>
    <source>
        <strain evidence="2 3">ATCC 51607</strain>
    </source>
</reference>
<name>A0A1B7HT36_9ENTR</name>